<dbReference type="PANTHER" id="PTHR11236">
    <property type="entry name" value="AMINOBENZOATE/ANTHRANILATE SYNTHASE"/>
    <property type="match status" value="1"/>
</dbReference>
<sequence>MHRHALPYCQDAARQFAAIAAQPWAIYLDSGQPGSQYGHYDILVAEPFLTLVTDGTATTLTDRNGQRISSDDPFTLLRDALAPYAQPAQALPFTGGAIGYFSYDLARRMEQLPELAVDGEHIPQMMVGVYDWALVVDHRLKQCWLVSHQLHPATAQRWPALCAMFEAAAAQPAPPPAPFQLTTPVQSNLDAAAYAVAFERIQRYIHDGDCYQVNLAQRFSAQAQGDPWAAYLHLRQISPAPFMAYMHLPGLQVLSASPERFLQVRGRHVETRPIKGTRPRAADHLQDQRNADELSASLKDRAENVMIVDLLRNDIGKTCALGSVRAERLFALESFANVHHLVSTVTGTLSEGMTALELLRGCFPGGSITGAPKLRSMEIIEELEPHRRGLYCGAIAYIGFDGNMDSNIAIRTAVYSHGEIRFWAGGGIVADSEMQREYSETWDKAAAMLQLMRHFSPDPDMPGKDHLQAAYPVGQDASPCG</sequence>
<dbReference type="EMBL" id="RJVP01000006">
    <property type="protein sequence ID" value="ROH85383.1"/>
    <property type="molecule type" value="Genomic_DNA"/>
</dbReference>
<evidence type="ECO:0000256" key="1">
    <source>
        <dbReference type="ARBA" id="ARBA00013139"/>
    </source>
</evidence>
<evidence type="ECO:0000259" key="4">
    <source>
        <dbReference type="Pfam" id="PF04715"/>
    </source>
</evidence>
<feature type="domain" description="Chorismate-utilising enzyme C-terminal" evidence="3">
    <location>
        <begin position="192"/>
        <end position="444"/>
    </location>
</feature>
<keyword evidence="6" id="KW-1185">Reference proteome</keyword>
<comment type="caution">
    <text evidence="5">The sequence shown here is derived from an EMBL/GenBank/DDBJ whole genome shotgun (WGS) entry which is preliminary data.</text>
</comment>
<feature type="domain" description="Anthranilate synthase component I N-terminal" evidence="4">
    <location>
        <begin position="16"/>
        <end position="145"/>
    </location>
</feature>
<dbReference type="NCBIfam" id="TIGR00553">
    <property type="entry name" value="pabB"/>
    <property type="match status" value="1"/>
</dbReference>
<dbReference type="Gene3D" id="3.60.120.10">
    <property type="entry name" value="Anthranilate synthase"/>
    <property type="match status" value="1"/>
</dbReference>
<keyword evidence="2 5" id="KW-0808">Transferase</keyword>
<dbReference type="AlphaFoldDB" id="A0A3N0UY48"/>
<organism evidence="5 6">
    <name type="scientific">Pseudomethylobacillus aquaticus</name>
    <dbReference type="NCBI Taxonomy" id="2676064"/>
    <lineage>
        <taxon>Bacteria</taxon>
        <taxon>Pseudomonadati</taxon>
        <taxon>Pseudomonadota</taxon>
        <taxon>Betaproteobacteria</taxon>
        <taxon>Nitrosomonadales</taxon>
        <taxon>Methylophilaceae</taxon>
        <taxon>Pseudomethylobacillus</taxon>
    </lineage>
</organism>
<proteinExistence type="predicted"/>
<evidence type="ECO:0000259" key="3">
    <source>
        <dbReference type="Pfam" id="PF00425"/>
    </source>
</evidence>
<protein>
    <recommendedName>
        <fullName evidence="1">aminodeoxychorismate synthase</fullName>
        <ecNumber evidence="1">2.6.1.85</ecNumber>
    </recommendedName>
</protein>
<evidence type="ECO:0000313" key="5">
    <source>
        <dbReference type="EMBL" id="ROH85383.1"/>
    </source>
</evidence>
<evidence type="ECO:0000256" key="2">
    <source>
        <dbReference type="ARBA" id="ARBA00022679"/>
    </source>
</evidence>
<dbReference type="InterPro" id="IPR005802">
    <property type="entry name" value="ADC_synth_comp_1"/>
</dbReference>
<evidence type="ECO:0000313" key="6">
    <source>
        <dbReference type="Proteomes" id="UP000275137"/>
    </source>
</evidence>
<dbReference type="GO" id="GO:0009396">
    <property type="term" value="P:folic acid-containing compound biosynthetic process"/>
    <property type="evidence" value="ECO:0007669"/>
    <property type="project" value="InterPro"/>
</dbReference>
<dbReference type="InterPro" id="IPR015890">
    <property type="entry name" value="Chorismate_C"/>
</dbReference>
<dbReference type="Proteomes" id="UP000275137">
    <property type="component" value="Unassembled WGS sequence"/>
</dbReference>
<dbReference type="InterPro" id="IPR005801">
    <property type="entry name" value="ADC_synthase"/>
</dbReference>
<gene>
    <name evidence="5" type="primary">pabB</name>
    <name evidence="5" type="ORF">ED236_10855</name>
</gene>
<name>A0A3N0UY48_9PROT</name>
<dbReference type="Pfam" id="PF04715">
    <property type="entry name" value="Anth_synt_I_N"/>
    <property type="match status" value="1"/>
</dbReference>
<accession>A0A3N0UY48</accession>
<dbReference type="GO" id="GO:0000162">
    <property type="term" value="P:L-tryptophan biosynthetic process"/>
    <property type="evidence" value="ECO:0007669"/>
    <property type="project" value="TreeGrafter"/>
</dbReference>
<dbReference type="GO" id="GO:0046820">
    <property type="term" value="F:4-amino-4-deoxychorismate synthase activity"/>
    <property type="evidence" value="ECO:0007669"/>
    <property type="project" value="UniProtKB-EC"/>
</dbReference>
<dbReference type="InterPro" id="IPR019999">
    <property type="entry name" value="Anth_synth_I-like"/>
</dbReference>
<dbReference type="Pfam" id="PF00425">
    <property type="entry name" value="Chorismate_bind"/>
    <property type="match status" value="1"/>
</dbReference>
<dbReference type="PANTHER" id="PTHR11236:SF50">
    <property type="entry name" value="AMINODEOXYCHORISMATE SYNTHASE COMPONENT 1"/>
    <property type="match status" value="1"/>
</dbReference>
<dbReference type="EC" id="2.6.1.85" evidence="1"/>
<dbReference type="InterPro" id="IPR006805">
    <property type="entry name" value="Anth_synth_I_N"/>
</dbReference>
<keyword evidence="5" id="KW-0032">Aminotransferase</keyword>
<dbReference type="SUPFAM" id="SSF56322">
    <property type="entry name" value="ADC synthase"/>
    <property type="match status" value="1"/>
</dbReference>
<dbReference type="PRINTS" id="PR00095">
    <property type="entry name" value="ANTSNTHASEI"/>
</dbReference>
<reference evidence="5 6" key="1">
    <citation type="submission" date="2018-10" db="EMBL/GenBank/DDBJ databases">
        <authorList>
            <person name="Chen W.-M."/>
        </authorList>
    </citation>
    <scope>NUCLEOTIDE SEQUENCE [LARGE SCALE GENOMIC DNA]</scope>
    <source>
        <strain evidence="5 6">H-5</strain>
    </source>
</reference>